<keyword evidence="4 5" id="KW-0472">Membrane</keyword>
<comment type="caution">
    <text evidence="6">The sequence shown here is derived from an EMBL/GenBank/DDBJ whole genome shotgun (WGS) entry which is preliminary data.</text>
</comment>
<dbReference type="EMBL" id="SDHW01000006">
    <property type="protein sequence ID" value="RXK58281.1"/>
    <property type="molecule type" value="Genomic_DNA"/>
</dbReference>
<evidence type="ECO:0000256" key="5">
    <source>
        <dbReference type="SAM" id="Phobius"/>
    </source>
</evidence>
<evidence type="ECO:0000256" key="4">
    <source>
        <dbReference type="ARBA" id="ARBA00023136"/>
    </source>
</evidence>
<gene>
    <name evidence="6" type="ORF">ESA94_16675</name>
</gene>
<keyword evidence="3 5" id="KW-1133">Transmembrane helix</keyword>
<feature type="transmembrane region" description="Helical" evidence="5">
    <location>
        <begin position="45"/>
        <end position="63"/>
    </location>
</feature>
<proteinExistence type="predicted"/>
<evidence type="ECO:0000256" key="2">
    <source>
        <dbReference type="ARBA" id="ARBA00022692"/>
    </source>
</evidence>
<keyword evidence="7" id="KW-1185">Reference proteome</keyword>
<feature type="transmembrane region" description="Helical" evidence="5">
    <location>
        <begin position="6"/>
        <end position="25"/>
    </location>
</feature>
<dbReference type="InterPro" id="IPR032808">
    <property type="entry name" value="DoxX"/>
</dbReference>
<evidence type="ECO:0000256" key="3">
    <source>
        <dbReference type="ARBA" id="ARBA00022989"/>
    </source>
</evidence>
<dbReference type="Pfam" id="PF13564">
    <property type="entry name" value="DoxX_2"/>
    <property type="match status" value="1"/>
</dbReference>
<organism evidence="6 7">
    <name type="scientific">Lacibacter luteus</name>
    <dbReference type="NCBI Taxonomy" id="2508719"/>
    <lineage>
        <taxon>Bacteria</taxon>
        <taxon>Pseudomonadati</taxon>
        <taxon>Bacteroidota</taxon>
        <taxon>Chitinophagia</taxon>
        <taxon>Chitinophagales</taxon>
        <taxon>Chitinophagaceae</taxon>
        <taxon>Lacibacter</taxon>
    </lineage>
</organism>
<name>A0A4Q1CEP0_9BACT</name>
<evidence type="ECO:0000313" key="7">
    <source>
        <dbReference type="Proteomes" id="UP000290204"/>
    </source>
</evidence>
<evidence type="ECO:0000313" key="6">
    <source>
        <dbReference type="EMBL" id="RXK58281.1"/>
    </source>
</evidence>
<dbReference type="RefSeq" id="WP_129132081.1">
    <property type="nucleotide sequence ID" value="NZ_SDHW01000006.1"/>
</dbReference>
<keyword evidence="2 5" id="KW-0812">Transmembrane</keyword>
<reference evidence="6 7" key="1">
    <citation type="submission" date="2019-01" db="EMBL/GenBank/DDBJ databases">
        <title>Lacibacter sp. strain TTM-7.</title>
        <authorList>
            <person name="Chen W.-M."/>
        </authorList>
    </citation>
    <scope>NUCLEOTIDE SEQUENCE [LARGE SCALE GENOMIC DNA]</scope>
    <source>
        <strain evidence="6 7">TTM-7</strain>
    </source>
</reference>
<comment type="subcellular location">
    <subcellularLocation>
        <location evidence="1">Membrane</location>
        <topology evidence="1">Multi-pass membrane protein</topology>
    </subcellularLocation>
</comment>
<accession>A0A4Q1CEP0</accession>
<dbReference type="OrthoDB" id="8161897at2"/>
<sequence length="132" mass="14871">MNFQNIFSWVLRLLAALIMLQTLYYKFSANEESVYIFSEIGMEPWGRIGTGVMELIASVLLLYPRTTHLGALLGVGLMGGALFFHITKLGVEVKGDGGLLFVYALLVMMSCLLLLYFHRNKISELLTKFKTK</sequence>
<protein>
    <submittedName>
        <fullName evidence="6">DoxX family protein</fullName>
    </submittedName>
</protein>
<dbReference type="Proteomes" id="UP000290204">
    <property type="component" value="Unassembled WGS sequence"/>
</dbReference>
<feature type="transmembrane region" description="Helical" evidence="5">
    <location>
        <begin position="98"/>
        <end position="117"/>
    </location>
</feature>
<evidence type="ECO:0000256" key="1">
    <source>
        <dbReference type="ARBA" id="ARBA00004141"/>
    </source>
</evidence>
<dbReference type="GO" id="GO:0016020">
    <property type="term" value="C:membrane"/>
    <property type="evidence" value="ECO:0007669"/>
    <property type="project" value="UniProtKB-SubCell"/>
</dbReference>
<feature type="transmembrane region" description="Helical" evidence="5">
    <location>
        <begin position="69"/>
        <end position="86"/>
    </location>
</feature>
<dbReference type="AlphaFoldDB" id="A0A4Q1CEP0"/>